<evidence type="ECO:0000259" key="2">
    <source>
        <dbReference type="PROSITE" id="PS50105"/>
    </source>
</evidence>
<dbReference type="PANTHER" id="PTHR12301">
    <property type="entry name" value="SAM-DOMAIN, SH3 AND NUCLEAR LOCALIZATION SIGNALS PROTEIN RELATED"/>
    <property type="match status" value="1"/>
</dbReference>
<feature type="compositionally biased region" description="Polar residues" evidence="1">
    <location>
        <begin position="835"/>
        <end position="845"/>
    </location>
</feature>
<gene>
    <name evidence="4" type="primary">LOC110978845</name>
</gene>
<feature type="region of interest" description="Disordered" evidence="1">
    <location>
        <begin position="865"/>
        <end position="897"/>
    </location>
</feature>
<feature type="region of interest" description="Disordered" evidence="1">
    <location>
        <begin position="285"/>
        <end position="509"/>
    </location>
</feature>
<dbReference type="AlphaFoldDB" id="A0A8B7YDV3"/>
<protein>
    <submittedName>
        <fullName evidence="4">SAM and SH3 domain-containing protein 1-like isoform X1</fullName>
    </submittedName>
</protein>
<feature type="compositionally biased region" description="Low complexity" evidence="1">
    <location>
        <begin position="230"/>
        <end position="247"/>
    </location>
</feature>
<dbReference type="SMART" id="SM00454">
    <property type="entry name" value="SAM"/>
    <property type="match status" value="3"/>
</dbReference>
<feature type="compositionally biased region" description="Low complexity" evidence="1">
    <location>
        <begin position="576"/>
        <end position="591"/>
    </location>
</feature>
<dbReference type="Proteomes" id="UP000694845">
    <property type="component" value="Unplaced"/>
</dbReference>
<dbReference type="SUPFAM" id="SSF47769">
    <property type="entry name" value="SAM/Pointed domain"/>
    <property type="match status" value="3"/>
</dbReference>
<dbReference type="InterPro" id="IPR058666">
    <property type="entry name" value="SASH1/NUB1_homeodomain"/>
</dbReference>
<dbReference type="PROSITE" id="PS50105">
    <property type="entry name" value="SAM_DOMAIN"/>
    <property type="match status" value="2"/>
</dbReference>
<feature type="region of interest" description="Disordered" evidence="1">
    <location>
        <begin position="831"/>
        <end position="850"/>
    </location>
</feature>
<feature type="region of interest" description="Disordered" evidence="1">
    <location>
        <begin position="1050"/>
        <end position="1119"/>
    </location>
</feature>
<dbReference type="InterPro" id="IPR051725">
    <property type="entry name" value="SAM-SH3_domain_protein"/>
</dbReference>
<dbReference type="Pfam" id="PF00536">
    <property type="entry name" value="SAM_1"/>
    <property type="match status" value="1"/>
</dbReference>
<sequence length="1274" mass="141666">MSCTARSVMVDSAMADPENNIVREWLRTLDLAHHLDSFIDNGYDDLETCKQIGEEDMDAIGVQDPRQREELRQAVARLKQEGGTAVYFTLMGPDTDYIYEEDVTVDYGYAEDEDEKVHSLLEGGRSGICDCRSCECLQESPFEVQPQCYLDRQRWKWTEHHLRRGSFESAAEYRRAFSEHSSSETLATKPRSASAVERGGFMEAIGGMSPHEQQRRMFRSLKESGDRQHSGSSLTSTGSDSSSGPTSPEHAMSTTTEDGAAFGMPETKKSRASSLKNFMRFHLSSKPKEESVSPRPTRKTDFDSKYDEEIKVLMNQLKEGKLTQEEVCEKGEQLKRDLEMQHSKPTLVSSGNESPEGSPITPSDIDSACGTEGPSDESTPSQHNYDLPPDSFESSPFSRSSSSLDNPVSIRKDSRQHTERNPLADEDVFTGPPPPGDILEHGGLVLENRHAKTASQSGEDLEDVQDTMPESGQHGVKRGSLPSLNKGEYLEPSPVFHKRGRSPSSPALALGAFSGSYASLLKKSLKIHDPTSTRSDNPFKQLFKRDRAKKSWSSSPDGSGTDVLSEASDGSLERNGTIGSSTSSSSKSSGGAEHERKKYDVDPRLLDSQGEYCGPYLLIGTAKVDTPLNPHDPDMLPLKAGVRLYVTENKGSYWEGVQAKRRGLFKFIHFERLSQEELEKEKLRAEMPCEEGEDVQVTPSFANLKELLERIECEQYYTILHLHDFGSLEQFKFLEEGHLESLSITDPTHIVKLTTAAQMLRDPKAGKDRAASQQLHCLLWPTRDPRGRMTVRDSGFFASTETCMSVDSSGFHRCSEAGTSLIEECETVYPGKDGATSSSDDTLQENSNVNNSNCINALRSQNASSAAGRAGNSPCRPGMNGHQLPGSPSCLRKEGNGSASPLAHHVCRVHSNGATKCGGQHHFTGSPAWNSPVPPRDSHMFMHRHLMPTFSDPGSALNSPQLRPLQKSTQRCPLQCGHSVDHQCPSPDVVPKFPSEDMTRWRKSELVEMYGIHDPSRRCHSGGFLQSSLAKTHPSPKLPRRVLEQYRCHALHSTPLRPVSPNQQRGRRKSRSVSPHHHRPHQHHQHHPHHRDPMMSQSSVHGSPTLPLRPNKSPHQQVPAQLEWRIEQTLRQEGINLKEEPYSNKMGFCGIPPALVQRYAEELEADVSEVAACLESLRVRDLVSACRCWFRSDTLASQSVKSVYAGTGSSVEEWLTSLGLPMYAKAFTHSGWDELDIVIHMDKDDLRKCGIDQLGHLRRLSTALEHLKMSWKPV</sequence>
<organism evidence="3 4">
    <name type="scientific">Acanthaster planci</name>
    <name type="common">Crown-of-thorns starfish</name>
    <dbReference type="NCBI Taxonomy" id="133434"/>
    <lineage>
        <taxon>Eukaryota</taxon>
        <taxon>Metazoa</taxon>
        <taxon>Echinodermata</taxon>
        <taxon>Eleutherozoa</taxon>
        <taxon>Asterozoa</taxon>
        <taxon>Asteroidea</taxon>
        <taxon>Valvatacea</taxon>
        <taxon>Valvatida</taxon>
        <taxon>Acanthasteridae</taxon>
        <taxon>Acanthaster</taxon>
    </lineage>
</organism>
<dbReference type="Gene3D" id="1.10.150.50">
    <property type="entry name" value="Transcription Factor, Ets-1"/>
    <property type="match status" value="3"/>
</dbReference>
<evidence type="ECO:0000313" key="4">
    <source>
        <dbReference type="RefSeq" id="XP_022089826.1"/>
    </source>
</evidence>
<feature type="region of interest" description="Disordered" evidence="1">
    <location>
        <begin position="528"/>
        <end position="603"/>
    </location>
</feature>
<keyword evidence="3" id="KW-1185">Reference proteome</keyword>
<feature type="compositionally biased region" description="Basic residues" evidence="1">
    <location>
        <begin position="1065"/>
        <end position="1090"/>
    </location>
</feature>
<feature type="compositionally biased region" description="Low complexity" evidence="1">
    <location>
        <begin position="386"/>
        <end position="405"/>
    </location>
</feature>
<proteinExistence type="predicted"/>
<feature type="compositionally biased region" description="Polar residues" evidence="1">
    <location>
        <begin position="343"/>
        <end position="355"/>
    </location>
</feature>
<dbReference type="InterPro" id="IPR001660">
    <property type="entry name" value="SAM"/>
</dbReference>
<feature type="domain" description="SAM" evidence="2">
    <location>
        <begin position="17"/>
        <end position="81"/>
    </location>
</feature>
<dbReference type="OrthoDB" id="10047268at2759"/>
<evidence type="ECO:0000256" key="1">
    <source>
        <dbReference type="SAM" id="MobiDB-lite"/>
    </source>
</evidence>
<evidence type="ECO:0000313" key="3">
    <source>
        <dbReference type="Proteomes" id="UP000694845"/>
    </source>
</evidence>
<dbReference type="Pfam" id="PF26285">
    <property type="entry name" value="SASH1_Homeodomain"/>
    <property type="match status" value="1"/>
</dbReference>
<feature type="compositionally biased region" description="Basic and acidic residues" evidence="1">
    <location>
        <begin position="318"/>
        <end position="342"/>
    </location>
</feature>
<dbReference type="KEGG" id="aplc:110978845"/>
<feature type="compositionally biased region" description="Basic and acidic residues" evidence="1">
    <location>
        <begin position="286"/>
        <end position="311"/>
    </location>
</feature>
<dbReference type="PANTHER" id="PTHR12301:SF10">
    <property type="match status" value="1"/>
</dbReference>
<dbReference type="InterPro" id="IPR013761">
    <property type="entry name" value="SAM/pointed_sf"/>
</dbReference>
<feature type="compositionally biased region" description="Basic and acidic residues" evidence="1">
    <location>
        <begin position="410"/>
        <end position="423"/>
    </location>
</feature>
<feature type="domain" description="SAM" evidence="2">
    <location>
        <begin position="1206"/>
        <end position="1270"/>
    </location>
</feature>
<reference evidence="4" key="1">
    <citation type="submission" date="2025-08" db="UniProtKB">
        <authorList>
            <consortium name="RefSeq"/>
        </authorList>
    </citation>
    <scope>IDENTIFICATION</scope>
</reference>
<accession>A0A8B7YDV3</accession>
<name>A0A8B7YDV3_ACAPL</name>
<dbReference type="Pfam" id="PF07647">
    <property type="entry name" value="SAM_2"/>
    <property type="match status" value="1"/>
</dbReference>
<dbReference type="RefSeq" id="XP_022089826.1">
    <property type="nucleotide sequence ID" value="XM_022234134.1"/>
</dbReference>
<dbReference type="GeneID" id="110978845"/>
<feature type="region of interest" description="Disordered" evidence="1">
    <location>
        <begin position="221"/>
        <end position="272"/>
    </location>
</feature>
<feature type="compositionally biased region" description="Basic and acidic residues" evidence="1">
    <location>
        <begin position="592"/>
        <end position="603"/>
    </location>
</feature>